<reference evidence="1" key="1">
    <citation type="submission" date="2024-04" db="EMBL/GenBank/DDBJ databases">
        <title>Complete genome sequence of Sphingobacterium thalpophiium BAA-1094.</title>
        <authorList>
            <person name="Adaikpoh B.I."/>
        </authorList>
    </citation>
    <scope>NUCLEOTIDE SEQUENCE</scope>
    <source>
        <strain evidence="1">BAA-1094</strain>
    </source>
</reference>
<protein>
    <submittedName>
        <fullName evidence="1">AraC family transcriptional regulator</fullName>
    </submittedName>
</protein>
<evidence type="ECO:0000313" key="2">
    <source>
        <dbReference type="Proteomes" id="UP001485301"/>
    </source>
</evidence>
<accession>A0ACD5BWP7</accession>
<dbReference type="Proteomes" id="UP001485301">
    <property type="component" value="Chromosome"/>
</dbReference>
<name>A0ACD5BWP7_9SPHI</name>
<sequence>MTDDYELFFNEEPLNIRDVTDFPPASCLHPLKNAPISLQYNFTGAVLHRQRFILKQFQMELLQLDSDGTFRFGCRTLKNRLFILFCLDGEIRFTTERQQLITAARKGYFYISRGNAGTYHAHFPSPGTSLVLAVSISPAWAKHKVKSYLRLKEALALLMESDRLFGVMPHCEIGDDVLIWLRFLERFANSIKKNFPKLLRDLLVGALGYYENMLEQRSNEPIYKVKEYIEQNYSDPNLTVYKIADRFCFQEKTLRRKFITEFHVSPVKYITMVRLKEAKKLIDGAGLPMSAVWAKVGYNDIETFRQAYGK</sequence>
<organism evidence="1 2">
    <name type="scientific">Sphingobacterium thalpophilum</name>
    <dbReference type="NCBI Taxonomy" id="259"/>
    <lineage>
        <taxon>Bacteria</taxon>
        <taxon>Pseudomonadati</taxon>
        <taxon>Bacteroidota</taxon>
        <taxon>Sphingobacteriia</taxon>
        <taxon>Sphingobacteriales</taxon>
        <taxon>Sphingobacteriaceae</taxon>
        <taxon>Sphingobacterium</taxon>
    </lineage>
</organism>
<proteinExistence type="predicted"/>
<gene>
    <name evidence="1" type="ORF">AACH28_15325</name>
</gene>
<evidence type="ECO:0000313" key="1">
    <source>
        <dbReference type="EMBL" id="WZN54020.1"/>
    </source>
</evidence>
<dbReference type="EMBL" id="CP151087">
    <property type="protein sequence ID" value="WZN54020.1"/>
    <property type="molecule type" value="Genomic_DNA"/>
</dbReference>
<keyword evidence="2" id="KW-1185">Reference proteome</keyword>